<keyword evidence="2" id="KW-0378">Hydrolase</keyword>
<reference evidence="2 3" key="1">
    <citation type="submission" date="2024-09" db="EMBL/GenBank/DDBJ databases">
        <title>Floridaenema gen nov. (Aerosakkonemataceae, Aerosakkonematales ord. nov., Cyanobacteria) from benthic tropical and subtropical fresh waters, with the description of four new species.</title>
        <authorList>
            <person name="Moretto J.A."/>
            <person name="Berthold D.E."/>
            <person name="Lefler F.W."/>
            <person name="Huang I.-S."/>
            <person name="Laughinghouse H. IV."/>
        </authorList>
    </citation>
    <scope>NUCLEOTIDE SEQUENCE [LARGE SCALE GENOMIC DNA]</scope>
    <source>
        <strain evidence="2 3">BLCC-F50</strain>
    </source>
</reference>
<proteinExistence type="predicted"/>
<organism evidence="2 3">
    <name type="scientific">Floridaenema flaviceps BLCC-F50</name>
    <dbReference type="NCBI Taxonomy" id="3153642"/>
    <lineage>
        <taxon>Bacteria</taxon>
        <taxon>Bacillati</taxon>
        <taxon>Cyanobacteriota</taxon>
        <taxon>Cyanophyceae</taxon>
        <taxon>Oscillatoriophycideae</taxon>
        <taxon>Aerosakkonematales</taxon>
        <taxon>Aerosakkonemataceae</taxon>
        <taxon>Floridanema</taxon>
        <taxon>Floridanema flaviceps</taxon>
    </lineage>
</organism>
<gene>
    <name evidence="2" type="ORF">ACE1CI_16820</name>
</gene>
<evidence type="ECO:0000313" key="2">
    <source>
        <dbReference type="EMBL" id="MFB2894575.1"/>
    </source>
</evidence>
<dbReference type="Proteomes" id="UP001576784">
    <property type="component" value="Unassembled WGS sequence"/>
</dbReference>
<dbReference type="InterPro" id="IPR011856">
    <property type="entry name" value="tRNA_endonuc-like_dom_sf"/>
</dbReference>
<keyword evidence="2" id="KW-0540">Nuclease</keyword>
<sequence length="343" mass="40368">MTFYQLVKFCLSVGILNLTDFNGADRMLDLVSLRKTGTGWEFASEAALEDFVWLNLPQLFGLTPLKRQYSVDGQFCDILALGESQELVVLELKNVEDRYVVQQLTRYYHALCEKKAFSEQIDYEKPVRLIAVAPSFHRDNLIDRKYHHLSIEFGQFTILAESEKYYLQLKDLENEKVTKLEIPFQEQETKDNIPDPPRAFLNRLAKCTDKEQKQILKIRQKILSFDQRMQETANGGNFKYGKGQNLCAELYFNSNSNEAILFLWLPFLRQRPSRARARIFTNWKTVSHIGYANKGFLKVKIVMQIEHYKIELRYYRKDLATIDNYENLEILVDSCLEEWRKKL</sequence>
<dbReference type="EMBL" id="JBHFNR010000119">
    <property type="protein sequence ID" value="MFB2894575.1"/>
    <property type="molecule type" value="Genomic_DNA"/>
</dbReference>
<feature type="domain" description="Endonuclease NucS C-terminal" evidence="1">
    <location>
        <begin position="45"/>
        <end position="139"/>
    </location>
</feature>
<keyword evidence="2" id="KW-0255">Endonuclease</keyword>
<comment type="caution">
    <text evidence="2">The sequence shown here is derived from an EMBL/GenBank/DDBJ whole genome shotgun (WGS) entry which is preliminary data.</text>
</comment>
<dbReference type="InterPro" id="IPR048301">
    <property type="entry name" value="NucS_C"/>
</dbReference>
<evidence type="ECO:0000313" key="3">
    <source>
        <dbReference type="Proteomes" id="UP001576784"/>
    </source>
</evidence>
<accession>A0ABV4XSQ1</accession>
<dbReference type="Pfam" id="PF01939">
    <property type="entry name" value="NucS_C"/>
    <property type="match status" value="1"/>
</dbReference>
<protein>
    <submittedName>
        <fullName evidence="2">Endonuclease NucS domain-containing protein</fullName>
    </submittedName>
</protein>
<keyword evidence="3" id="KW-1185">Reference proteome</keyword>
<dbReference type="GO" id="GO:0004519">
    <property type="term" value="F:endonuclease activity"/>
    <property type="evidence" value="ECO:0007669"/>
    <property type="project" value="UniProtKB-KW"/>
</dbReference>
<dbReference type="RefSeq" id="WP_413264223.1">
    <property type="nucleotide sequence ID" value="NZ_JBHFNR010000119.1"/>
</dbReference>
<name>A0ABV4XSQ1_9CYAN</name>
<dbReference type="Gene3D" id="3.40.1350.10">
    <property type="match status" value="1"/>
</dbReference>
<evidence type="ECO:0000259" key="1">
    <source>
        <dbReference type="Pfam" id="PF01939"/>
    </source>
</evidence>